<comment type="caution">
    <text evidence="1">The sequence shown here is derived from an EMBL/GenBank/DDBJ whole genome shotgun (WGS) entry which is preliminary data.</text>
</comment>
<proteinExistence type="predicted"/>
<dbReference type="EMBL" id="JACHIT010000001">
    <property type="protein sequence ID" value="MBB5913916.1"/>
    <property type="molecule type" value="Genomic_DNA"/>
</dbReference>
<gene>
    <name evidence="1" type="ORF">BJY24_002783</name>
</gene>
<name>A0A7W9PD13_9NOCA</name>
<accession>A0A7W9PD13</accession>
<organism evidence="1 2">
    <name type="scientific">Nocardia transvalensis</name>
    <dbReference type="NCBI Taxonomy" id="37333"/>
    <lineage>
        <taxon>Bacteria</taxon>
        <taxon>Bacillati</taxon>
        <taxon>Actinomycetota</taxon>
        <taxon>Actinomycetes</taxon>
        <taxon>Mycobacteriales</taxon>
        <taxon>Nocardiaceae</taxon>
        <taxon>Nocardia</taxon>
    </lineage>
</organism>
<dbReference type="AlphaFoldDB" id="A0A7W9PD13"/>
<evidence type="ECO:0000313" key="2">
    <source>
        <dbReference type="Proteomes" id="UP000540412"/>
    </source>
</evidence>
<reference evidence="1 2" key="1">
    <citation type="submission" date="2020-08" db="EMBL/GenBank/DDBJ databases">
        <title>Sequencing the genomes of 1000 actinobacteria strains.</title>
        <authorList>
            <person name="Klenk H.-P."/>
        </authorList>
    </citation>
    <scope>NUCLEOTIDE SEQUENCE [LARGE SCALE GENOMIC DNA]</scope>
    <source>
        <strain evidence="1 2">DSM 43582</strain>
    </source>
</reference>
<sequence length="120" mass="13560">MSETERTTLGNQVGEFLQQWRSQGRKLEEAYHRLWTDPGYADLQRLVVRSAKEWTAALGEQPAGVPVWQFPLRAFEIAAGLADSEFHSDLTPMPAELCLELLSYTPFDYAAAMESRSQPV</sequence>
<protein>
    <submittedName>
        <fullName evidence="1">Uncharacterized protein</fullName>
    </submittedName>
</protein>
<dbReference type="Proteomes" id="UP000540412">
    <property type="component" value="Unassembled WGS sequence"/>
</dbReference>
<keyword evidence="2" id="KW-1185">Reference proteome</keyword>
<evidence type="ECO:0000313" key="1">
    <source>
        <dbReference type="EMBL" id="MBB5913916.1"/>
    </source>
</evidence>
<dbReference type="RefSeq" id="WP_040744091.1">
    <property type="nucleotide sequence ID" value="NZ_JACHIT010000001.1"/>
</dbReference>